<dbReference type="Gene3D" id="3.20.20.70">
    <property type="entry name" value="Aldolase class I"/>
    <property type="match status" value="1"/>
</dbReference>
<dbReference type="GO" id="GO:0044272">
    <property type="term" value="P:sulfur compound biosynthetic process"/>
    <property type="evidence" value="ECO:0007669"/>
    <property type="project" value="UniProtKB-ARBA"/>
</dbReference>
<reference evidence="13" key="3">
    <citation type="journal article" date="2020" name="Cell Host Microbe">
        <title>Functional and Genomic Variation between Human-Derived Isolates of Lachnospiraceae Reveals Inter- and Intra-Species Diversity.</title>
        <authorList>
            <person name="Sorbara M.T."/>
            <person name="Littmann E.R."/>
            <person name="Fontana E."/>
            <person name="Moody T.U."/>
            <person name="Kohout C.E."/>
            <person name="Gjonbalaj M."/>
            <person name="Eaton V."/>
            <person name="Seok R."/>
            <person name="Leiner I.M."/>
            <person name="Pamer E.G."/>
        </authorList>
    </citation>
    <scope>NUCLEOTIDE SEQUENCE</scope>
    <source>
        <strain evidence="13">MSK.22.53</strain>
    </source>
</reference>
<evidence type="ECO:0000313" key="15">
    <source>
        <dbReference type="EMBL" id="RGQ61991.1"/>
    </source>
</evidence>
<dbReference type="Proteomes" id="UP001211731">
    <property type="component" value="Unassembled WGS sequence"/>
</dbReference>
<sequence>MMDPCLYTFIDKLEAEHTLYASEWQQLLDGYTPRLAAYLFEKSRRARIQFYGHDVYIRGLIEFTNYCRNNCYYCGIRSGNTHVHRYRLTKEEILSCCETGYELGFRTFVLQGGEDPYYTTARLSDVVHTIRTTYPDCAITLSTGEATKEEYQQLFDAGANRFLLRHETYNTEHYQKLHPAQLSAAHRQQCLWDLKEIGYQVGTGFMVGSPWQTSEHLAEDLLFLKELNPQMVGIGPFIPHHDTPFAGQKAGTLELTLFLLGLIRLMLPGVLLPATTALGTIAENGRELGILSGANVVMPNLSPKRVRGDYLLYDNKISTDAEAAECRRELEQHMQSIGYQVVTARGDSLNITP</sequence>
<evidence type="ECO:0000313" key="20">
    <source>
        <dbReference type="Proteomes" id="UP000283834"/>
    </source>
</evidence>
<dbReference type="InterPro" id="IPR010722">
    <property type="entry name" value="BATS_dom"/>
</dbReference>
<dbReference type="RefSeq" id="WP_004843696.1">
    <property type="nucleotide sequence ID" value="NZ_CABHNE010000035.1"/>
</dbReference>
<dbReference type="STRING" id="33038.GCA_900067245_02151"/>
<evidence type="ECO:0000256" key="4">
    <source>
        <dbReference type="ARBA" id="ARBA00023004"/>
    </source>
</evidence>
<evidence type="ECO:0000313" key="17">
    <source>
        <dbReference type="EMBL" id="RHJ09378.1"/>
    </source>
</evidence>
<dbReference type="InterPro" id="IPR034422">
    <property type="entry name" value="HydE/PylB-like"/>
</dbReference>
<dbReference type="InterPro" id="IPR058240">
    <property type="entry name" value="rSAM_sf"/>
</dbReference>
<dbReference type="PIRSF" id="PIRSF004762">
    <property type="entry name" value="CHP00423"/>
    <property type="match status" value="1"/>
</dbReference>
<dbReference type="GeneID" id="57434450"/>
<name>A0A2N5NR65_MEDGN</name>
<evidence type="ECO:0000256" key="7">
    <source>
        <dbReference type="PIRSR" id="PIRSR004762-1"/>
    </source>
</evidence>
<dbReference type="EMBL" id="JAQMLA010000005">
    <property type="protein sequence ID" value="MDB8685587.1"/>
    <property type="molecule type" value="Genomic_DNA"/>
</dbReference>
<evidence type="ECO:0000313" key="12">
    <source>
        <dbReference type="EMBL" id="MDE1203158.1"/>
    </source>
</evidence>
<comment type="cofactor">
    <cofactor evidence="7">
        <name>[4Fe-4S] cluster</name>
        <dbReference type="ChEBI" id="CHEBI:49883"/>
    </cofactor>
    <text evidence="7">Binds 1 [4Fe-4S] cluster. The cluster is coordinated with 3 cysteines and an exchangeable S-adenosyl-L-methionine.</text>
</comment>
<feature type="binding site" evidence="8">
    <location>
        <position position="187"/>
    </location>
    <ligand>
        <name>S-adenosyl-L-methionine</name>
        <dbReference type="ChEBI" id="CHEBI:59789"/>
    </ligand>
</feature>
<dbReference type="EMBL" id="QRTJ01000039">
    <property type="protein sequence ID" value="RGQ61991.1"/>
    <property type="molecule type" value="Genomic_DNA"/>
</dbReference>
<feature type="domain" description="Radical SAM core" evidence="9">
    <location>
        <begin position="53"/>
        <end position="275"/>
    </location>
</feature>
<dbReference type="Proteomes" id="UP000285610">
    <property type="component" value="Unassembled WGS sequence"/>
</dbReference>
<dbReference type="InterPro" id="IPR006638">
    <property type="entry name" value="Elp3/MiaA/NifB-like_rSAM"/>
</dbReference>
<dbReference type="SFLD" id="SFLDS00029">
    <property type="entry name" value="Radical_SAM"/>
    <property type="match status" value="1"/>
</dbReference>
<comment type="caution">
    <text evidence="14">The sequence shown here is derived from an EMBL/GenBank/DDBJ whole genome shotgun (WGS) entry which is preliminary data.</text>
</comment>
<dbReference type="Pfam" id="PF04055">
    <property type="entry name" value="Radical_SAM"/>
    <property type="match status" value="1"/>
</dbReference>
<dbReference type="InterPro" id="IPR024021">
    <property type="entry name" value="FeFe-hyd_HydE_rSAM"/>
</dbReference>
<evidence type="ECO:0000313" key="16">
    <source>
        <dbReference type="EMBL" id="RGT37856.1"/>
    </source>
</evidence>
<dbReference type="EMBL" id="JAAIRM010000024">
    <property type="protein sequence ID" value="NSI20197.1"/>
    <property type="molecule type" value="Genomic_DNA"/>
</dbReference>
<dbReference type="CDD" id="cd01335">
    <property type="entry name" value="Radical_SAM"/>
    <property type="match status" value="1"/>
</dbReference>
<evidence type="ECO:0000256" key="2">
    <source>
        <dbReference type="ARBA" id="ARBA00022691"/>
    </source>
</evidence>
<feature type="binding site" evidence="8">
    <location>
        <position position="167"/>
    </location>
    <ligand>
        <name>S-adenosyl-L-methionine</name>
        <dbReference type="ChEBI" id="CHEBI:59789"/>
    </ligand>
</feature>
<dbReference type="Proteomes" id="UP000283834">
    <property type="component" value="Unassembled WGS sequence"/>
</dbReference>
<dbReference type="EMBL" id="QRQE01000023">
    <property type="protein sequence ID" value="RHM75314.1"/>
    <property type="molecule type" value="Genomic_DNA"/>
</dbReference>
<dbReference type="Proteomes" id="UP000283992">
    <property type="component" value="Unassembled WGS sequence"/>
</dbReference>
<protein>
    <submittedName>
        <fullName evidence="14">[FeFe] hydrogenase H-cluster radical SAM maturase HydE</fullName>
    </submittedName>
</protein>
<dbReference type="EMBL" id="JAPZEG010000006">
    <property type="protein sequence ID" value="MDE1203158.1"/>
    <property type="molecule type" value="Genomic_DNA"/>
</dbReference>
<dbReference type="SMART" id="SM00729">
    <property type="entry name" value="Elp3"/>
    <property type="match status" value="1"/>
</dbReference>
<dbReference type="Proteomes" id="UP001212160">
    <property type="component" value="Unassembled WGS sequence"/>
</dbReference>
<reference evidence="20 21" key="2">
    <citation type="submission" date="2018-08" db="EMBL/GenBank/DDBJ databases">
        <title>A genome reference for cultivated species of the human gut microbiota.</title>
        <authorList>
            <person name="Zou Y."/>
            <person name="Xue W."/>
            <person name="Luo G."/>
        </authorList>
    </citation>
    <scope>NUCLEOTIDE SEQUENCE [LARGE SCALE GENOMIC DNA]</scope>
    <source>
        <strain evidence="16 20">AF19-16AC</strain>
        <strain evidence="15 23">AF27-4BH</strain>
        <strain evidence="18 22">AF33-12</strain>
        <strain evidence="17 21">AM12-54</strain>
    </source>
</reference>
<dbReference type="EMBL" id="QRLN01000021">
    <property type="protein sequence ID" value="RHJ09378.1"/>
    <property type="molecule type" value="Genomic_DNA"/>
</dbReference>
<accession>A0A2N5NR65</accession>
<dbReference type="PANTHER" id="PTHR43726">
    <property type="entry name" value="3-METHYLORNITHINE SYNTHASE"/>
    <property type="match status" value="1"/>
</dbReference>
<dbReference type="Proteomes" id="UP000234891">
    <property type="component" value="Unassembled WGS sequence"/>
</dbReference>
<dbReference type="SFLD" id="SFLDG01280">
    <property type="entry name" value="HydE/PylB-like"/>
    <property type="match status" value="1"/>
</dbReference>
<dbReference type="GO" id="GO:0042364">
    <property type="term" value="P:water-soluble vitamin biosynthetic process"/>
    <property type="evidence" value="ECO:0007669"/>
    <property type="project" value="UniProtKB-ARBA"/>
</dbReference>
<reference evidence="14 19" key="1">
    <citation type="journal article" date="2017" name="Genome Med.">
        <title>A novel Ruminococcus gnavus clade enriched in inflammatory bowel disease patients.</title>
        <authorList>
            <person name="Hall A.B."/>
            <person name="Yassour M."/>
            <person name="Sauk J."/>
            <person name="Garner A."/>
            <person name="Jiang X."/>
            <person name="Arthur T."/>
            <person name="Lagoudas G.K."/>
            <person name="Vatanen T."/>
            <person name="Fornelos N."/>
            <person name="Wilson R."/>
            <person name="Bertha M."/>
            <person name="Cohen M."/>
            <person name="Garber J."/>
            <person name="Khalili H."/>
            <person name="Gevers D."/>
            <person name="Ananthakrishnan A.N."/>
            <person name="Kugathasan S."/>
            <person name="Lander E.S."/>
            <person name="Blainey P."/>
            <person name="Vlamakis H."/>
            <person name="Xavier R.J."/>
            <person name="Huttenhower C."/>
        </authorList>
    </citation>
    <scope>NUCLEOTIDE SEQUENCE [LARGE SCALE GENOMIC DNA]</scope>
    <source>
        <strain evidence="14 19">RJX1124</strain>
    </source>
</reference>
<evidence type="ECO:0000256" key="5">
    <source>
        <dbReference type="ARBA" id="ARBA00023014"/>
    </source>
</evidence>
<organism evidence="14 19">
    <name type="scientific">Mediterraneibacter gnavus</name>
    <name type="common">Ruminococcus gnavus</name>
    <dbReference type="NCBI Taxonomy" id="33038"/>
    <lineage>
        <taxon>Bacteria</taxon>
        <taxon>Bacillati</taxon>
        <taxon>Bacillota</taxon>
        <taxon>Clostridia</taxon>
        <taxon>Lachnospirales</taxon>
        <taxon>Lachnospiraceae</taxon>
        <taxon>Mediterraneibacter</taxon>
    </lineage>
</organism>
<dbReference type="GO" id="GO:0016740">
    <property type="term" value="F:transferase activity"/>
    <property type="evidence" value="ECO:0007669"/>
    <property type="project" value="TreeGrafter"/>
</dbReference>
<evidence type="ECO:0000259" key="9">
    <source>
        <dbReference type="PROSITE" id="PS51918"/>
    </source>
</evidence>
<evidence type="ECO:0000313" key="13">
    <source>
        <dbReference type="EMBL" id="NSI20197.1"/>
    </source>
</evidence>
<evidence type="ECO:0000313" key="21">
    <source>
        <dbReference type="Proteomes" id="UP000283992"/>
    </source>
</evidence>
<comment type="cofactor">
    <cofactor evidence="6">
        <name>[2Fe-2S] cluster</name>
        <dbReference type="ChEBI" id="CHEBI:190135"/>
    </cofactor>
</comment>
<dbReference type="EMBL" id="JAQMLR010000002">
    <property type="protein sequence ID" value="MDB8737619.1"/>
    <property type="molecule type" value="Genomic_DNA"/>
</dbReference>
<feature type="binding site" evidence="8">
    <location>
        <position position="142"/>
    </location>
    <ligand>
        <name>(3R)-3-methyl-D-ornithine</name>
        <dbReference type="ChEBI" id="CHEBI:64642"/>
    </ligand>
</feature>
<dbReference type="NCBIfam" id="TIGR03956">
    <property type="entry name" value="rSAM_HydE"/>
    <property type="match status" value="1"/>
</dbReference>
<dbReference type="Proteomes" id="UP001149331">
    <property type="component" value="Unassembled WGS sequence"/>
</dbReference>
<keyword evidence="3" id="KW-0479">Metal-binding</keyword>
<proteinExistence type="predicted"/>
<evidence type="ECO:0000313" key="19">
    <source>
        <dbReference type="Proteomes" id="UP000234891"/>
    </source>
</evidence>
<reference evidence="12" key="5">
    <citation type="submission" date="2022-12" db="EMBL/GenBank/DDBJ databases">
        <title>Genome of R. gnavus strain RSHDN_120.</title>
        <authorList>
            <person name="Abdugheni R."/>
        </authorList>
    </citation>
    <scope>NUCLEOTIDE SEQUENCE</scope>
    <source>
        <strain evidence="12">RSHDN_120</strain>
    </source>
</reference>
<evidence type="ECO:0000313" key="10">
    <source>
        <dbReference type="EMBL" id="MDB8685587.1"/>
    </source>
</evidence>
<feature type="binding site" evidence="7">
    <location>
        <position position="71"/>
    </location>
    <ligand>
        <name>[4Fe-4S] cluster</name>
        <dbReference type="ChEBI" id="CHEBI:49883"/>
        <note>4Fe-4S-S-AdoMet</note>
    </ligand>
</feature>
<dbReference type="InterPro" id="IPR007197">
    <property type="entry name" value="rSAM"/>
</dbReference>
<dbReference type="GO" id="GO:0051539">
    <property type="term" value="F:4 iron, 4 sulfur cluster binding"/>
    <property type="evidence" value="ECO:0007669"/>
    <property type="project" value="UniProtKB-KW"/>
</dbReference>
<reference evidence="10" key="6">
    <citation type="submission" date="2023-01" db="EMBL/GenBank/DDBJ databases">
        <title>Human gut microbiome strain richness.</title>
        <authorList>
            <person name="Chen-Liaw A."/>
        </authorList>
    </citation>
    <scope>NUCLEOTIDE SEQUENCE</scope>
    <source>
        <strain evidence="11">1001217st1_A9_1001217B_191108</strain>
        <strain evidence="10">RTP21484st1_H11_RTP21484_190118</strain>
    </source>
</reference>
<dbReference type="SFLD" id="SFLDF00348">
    <property type="entry name" value="FeFe_hydrogenase_maturase_(Hyd"/>
    <property type="match status" value="1"/>
</dbReference>
<evidence type="ECO:0000256" key="6">
    <source>
        <dbReference type="ARBA" id="ARBA00034078"/>
    </source>
</evidence>
<dbReference type="AlphaFoldDB" id="A0A2N5NR65"/>
<evidence type="ECO:0000256" key="3">
    <source>
        <dbReference type="ARBA" id="ARBA00022723"/>
    </source>
</evidence>
<keyword evidence="4 7" id="KW-0408">Iron</keyword>
<dbReference type="SFLD" id="SFLDG01060">
    <property type="entry name" value="BATS_domain_containing"/>
    <property type="match status" value="1"/>
</dbReference>
<dbReference type="PROSITE" id="PS51918">
    <property type="entry name" value="RADICAL_SAM"/>
    <property type="match status" value="1"/>
</dbReference>
<evidence type="ECO:0000313" key="23">
    <source>
        <dbReference type="Proteomes" id="UP000286137"/>
    </source>
</evidence>
<evidence type="ECO:0000313" key="14">
    <source>
        <dbReference type="EMBL" id="PLT72673.1"/>
    </source>
</evidence>
<dbReference type="SUPFAM" id="SSF102114">
    <property type="entry name" value="Radical SAM enzymes"/>
    <property type="match status" value="1"/>
</dbReference>
<evidence type="ECO:0000313" key="22">
    <source>
        <dbReference type="Proteomes" id="UP000285610"/>
    </source>
</evidence>
<dbReference type="EMBL" id="NIHS01000011">
    <property type="protein sequence ID" value="PLT72673.1"/>
    <property type="molecule type" value="Genomic_DNA"/>
</dbReference>
<dbReference type="Proteomes" id="UP001296643">
    <property type="component" value="Unassembled WGS sequence"/>
</dbReference>
<dbReference type="PANTHER" id="PTHR43726:SF1">
    <property type="entry name" value="BIOTIN SYNTHASE"/>
    <property type="match status" value="1"/>
</dbReference>
<feature type="binding site" evidence="7">
    <location>
        <position position="74"/>
    </location>
    <ligand>
        <name>[4Fe-4S] cluster</name>
        <dbReference type="ChEBI" id="CHEBI:49883"/>
        <note>4Fe-4S-S-AdoMet</note>
    </ligand>
</feature>
<evidence type="ECO:0000313" key="18">
    <source>
        <dbReference type="EMBL" id="RHM75314.1"/>
    </source>
</evidence>
<dbReference type="Proteomes" id="UP000286137">
    <property type="component" value="Unassembled WGS sequence"/>
</dbReference>
<evidence type="ECO:0000256" key="8">
    <source>
        <dbReference type="PIRSR" id="PIRSR004762-2"/>
    </source>
</evidence>
<evidence type="ECO:0000256" key="1">
    <source>
        <dbReference type="ARBA" id="ARBA00022485"/>
    </source>
</evidence>
<feature type="binding site" evidence="7">
    <location>
        <position position="67"/>
    </location>
    <ligand>
        <name>[4Fe-4S] cluster</name>
        <dbReference type="ChEBI" id="CHEBI:49883"/>
        <note>4Fe-4S-S-AdoMet</note>
    </ligand>
</feature>
<keyword evidence="5 7" id="KW-0411">Iron-sulfur</keyword>
<evidence type="ECO:0000313" key="11">
    <source>
        <dbReference type="EMBL" id="MDB8737619.1"/>
    </source>
</evidence>
<dbReference type="GO" id="GO:0046872">
    <property type="term" value="F:metal ion binding"/>
    <property type="evidence" value="ECO:0007669"/>
    <property type="project" value="UniProtKB-KW"/>
</dbReference>
<gene>
    <name evidence="14" type="primary">hydE</name>
    <name evidence="14" type="ORF">CDL26_07770</name>
    <name evidence="17" type="ORF">DW142_13015</name>
    <name evidence="16" type="ORF">DWX36_11320</name>
    <name evidence="15" type="ORF">DWY88_14770</name>
    <name evidence="18" type="ORF">DWZ50_10140</name>
    <name evidence="13" type="ORF">G4958_12715</name>
    <name evidence="12" type="ORF">O4N78_06145</name>
    <name evidence="11" type="ORF">PNU63_02235</name>
    <name evidence="10" type="ORF">PNW85_02695</name>
</gene>
<reference evidence="13" key="4">
    <citation type="submission" date="2020-02" db="EMBL/GenBank/DDBJ databases">
        <authorList>
            <person name="Littmann E."/>
            <person name="Sorbara M."/>
        </authorList>
    </citation>
    <scope>NUCLEOTIDE SEQUENCE</scope>
    <source>
        <strain evidence="13">MSK.22.53</strain>
    </source>
</reference>
<keyword evidence="2 7" id="KW-0949">S-adenosyl-L-methionine</keyword>
<dbReference type="InterPro" id="IPR013785">
    <property type="entry name" value="Aldolase_TIM"/>
</dbReference>
<keyword evidence="1 7" id="KW-0004">4Fe-4S</keyword>
<dbReference type="EMBL" id="QRWQ01000010">
    <property type="protein sequence ID" value="RGT37856.1"/>
    <property type="molecule type" value="Genomic_DNA"/>
</dbReference>
<dbReference type="SMART" id="SM00876">
    <property type="entry name" value="BATS"/>
    <property type="match status" value="1"/>
</dbReference>